<feature type="active site" description="Charge relay system" evidence="5">
    <location>
        <position position="251"/>
    </location>
</feature>
<dbReference type="InterPro" id="IPR036852">
    <property type="entry name" value="Peptidase_S8/S53_dom_sf"/>
</dbReference>
<evidence type="ECO:0000256" key="5">
    <source>
        <dbReference type="PROSITE-ProRule" id="PRU01240"/>
    </source>
</evidence>
<dbReference type="RefSeq" id="WP_051479571.1">
    <property type="nucleotide sequence ID" value="NZ_ARZY01000003.1"/>
</dbReference>
<dbReference type="CDD" id="cd05561">
    <property type="entry name" value="Peptidases_S8_4"/>
    <property type="match status" value="1"/>
</dbReference>
<evidence type="ECO:0000256" key="2">
    <source>
        <dbReference type="ARBA" id="ARBA00022670"/>
    </source>
</evidence>
<gene>
    <name evidence="8" type="ORF">DS2_03130</name>
</gene>
<dbReference type="PANTHER" id="PTHR43806">
    <property type="entry name" value="PEPTIDASE S8"/>
    <property type="match status" value="1"/>
</dbReference>
<feature type="active site" description="Charge relay system" evidence="5">
    <location>
        <position position="282"/>
    </location>
</feature>
<evidence type="ECO:0000259" key="7">
    <source>
        <dbReference type="Pfam" id="PF00082"/>
    </source>
</evidence>
<sequence length="488" mass="53161">MVKFIRLNAGLLLVLSFTTQWAAADVLEQVTDVVEQSTETAEQRLEQVLQQADKSADKLVELPEQLPAQLPEKLQPLLDPIELAAESENILLAGISNNLQQTFTIVDAQGRKVFDEAVYPPQQLAVANEWLIQLDTEQVQKKWQQQLQQANKLTAIEQFSIENLAALDMQIIRLRTTPAASKQLNQDASLAEQQAFLAQLLNMPVDVIQQLTLERNFIYQLQAEGRSPAANTQQVPNKAVCQQPLKLGMLDSAIELNHPQLPANKITQQDFTEGGLTPAMAHGTGVAGIWMSKDHAFAQLPNAQVVNASAFYQRPDGSQGATMLSLIRGLNWLTEQNVKVINMSLTGPDNALLQRAIKKVAAKPVVIVAAVGNAGPASAPLYPAAYPEVIGVTAVQKNQKIYRWAVRGQQVDFAALGVDMPVLADKQQVIRQSGTSFAAPIVAAHIACLINDKPTLGLEAKLRLRNQAADLGEPGKDTVFGYGYIGRG</sequence>
<organism evidence="8 9">
    <name type="scientific">Catenovulum agarivorans DS-2</name>
    <dbReference type="NCBI Taxonomy" id="1328313"/>
    <lineage>
        <taxon>Bacteria</taxon>
        <taxon>Pseudomonadati</taxon>
        <taxon>Pseudomonadota</taxon>
        <taxon>Gammaproteobacteria</taxon>
        <taxon>Alteromonadales</taxon>
        <taxon>Alteromonadaceae</taxon>
        <taxon>Catenovulum</taxon>
    </lineage>
</organism>
<dbReference type="PROSITE" id="PS51892">
    <property type="entry name" value="SUBTILASE"/>
    <property type="match status" value="1"/>
</dbReference>
<proteinExistence type="inferred from homology"/>
<dbReference type="AlphaFoldDB" id="W7QVP1"/>
<dbReference type="EMBL" id="ARZY01000003">
    <property type="protein sequence ID" value="EWH11783.1"/>
    <property type="molecule type" value="Genomic_DNA"/>
</dbReference>
<dbReference type="PANTHER" id="PTHR43806:SF11">
    <property type="entry name" value="CEREVISIN-RELATED"/>
    <property type="match status" value="1"/>
</dbReference>
<dbReference type="InterPro" id="IPR000209">
    <property type="entry name" value="Peptidase_S8/S53_dom"/>
</dbReference>
<dbReference type="GO" id="GO:0004252">
    <property type="term" value="F:serine-type endopeptidase activity"/>
    <property type="evidence" value="ECO:0007669"/>
    <property type="project" value="UniProtKB-UniRule"/>
</dbReference>
<dbReference type="PRINTS" id="PR00723">
    <property type="entry name" value="SUBTILISIN"/>
</dbReference>
<accession>W7QVP1</accession>
<evidence type="ECO:0000256" key="4">
    <source>
        <dbReference type="ARBA" id="ARBA00022825"/>
    </source>
</evidence>
<keyword evidence="4 5" id="KW-0720">Serine protease</keyword>
<dbReference type="Proteomes" id="UP000019276">
    <property type="component" value="Unassembled WGS sequence"/>
</dbReference>
<evidence type="ECO:0000256" key="1">
    <source>
        <dbReference type="ARBA" id="ARBA00011073"/>
    </source>
</evidence>
<name>W7QVP1_9ALTE</name>
<protein>
    <submittedName>
        <fullName evidence="8">Peptidase S8/S53 subtilisin kexin sedolisin</fullName>
    </submittedName>
</protein>
<feature type="signal peptide" evidence="6">
    <location>
        <begin position="1"/>
        <end position="22"/>
    </location>
</feature>
<evidence type="ECO:0000313" key="8">
    <source>
        <dbReference type="EMBL" id="EWH11783.1"/>
    </source>
</evidence>
<dbReference type="Pfam" id="PF00082">
    <property type="entry name" value="Peptidase_S8"/>
    <property type="match status" value="1"/>
</dbReference>
<dbReference type="InterPro" id="IPR023828">
    <property type="entry name" value="Peptidase_S8_Ser-AS"/>
</dbReference>
<evidence type="ECO:0000256" key="3">
    <source>
        <dbReference type="ARBA" id="ARBA00022801"/>
    </source>
</evidence>
<evidence type="ECO:0000313" key="9">
    <source>
        <dbReference type="Proteomes" id="UP000019276"/>
    </source>
</evidence>
<dbReference type="eggNOG" id="COG1404">
    <property type="taxonomic scope" value="Bacteria"/>
</dbReference>
<dbReference type="Gene3D" id="3.40.50.200">
    <property type="entry name" value="Peptidase S8/S53 domain"/>
    <property type="match status" value="1"/>
</dbReference>
<evidence type="ECO:0000256" key="6">
    <source>
        <dbReference type="SAM" id="SignalP"/>
    </source>
</evidence>
<feature type="domain" description="Peptidase S8/S53" evidence="7">
    <location>
        <begin position="246"/>
        <end position="483"/>
    </location>
</feature>
<keyword evidence="2 5" id="KW-0645">Protease</keyword>
<dbReference type="GO" id="GO:0006508">
    <property type="term" value="P:proteolysis"/>
    <property type="evidence" value="ECO:0007669"/>
    <property type="project" value="UniProtKB-KW"/>
</dbReference>
<dbReference type="OrthoDB" id="5405281at2"/>
<dbReference type="STRING" id="1328313.DS2_03130"/>
<dbReference type="InterPro" id="IPR050131">
    <property type="entry name" value="Peptidase_S8_subtilisin-like"/>
</dbReference>
<dbReference type="SUPFAM" id="SSF52743">
    <property type="entry name" value="Subtilisin-like"/>
    <property type="match status" value="1"/>
</dbReference>
<keyword evidence="6" id="KW-0732">Signal</keyword>
<keyword evidence="3 5" id="KW-0378">Hydrolase</keyword>
<keyword evidence="9" id="KW-1185">Reference proteome</keyword>
<dbReference type="InterPro" id="IPR015500">
    <property type="entry name" value="Peptidase_S8_subtilisin-rel"/>
</dbReference>
<feature type="active site" description="Charge relay system" evidence="5">
    <location>
        <position position="436"/>
    </location>
</feature>
<reference evidence="8 9" key="1">
    <citation type="journal article" date="2014" name="Genome Announc.">
        <title>Draft Genome Sequence of the Agar-Degrading Bacterium Catenovulum sp. Strain DS-2, Isolated from Intestines of Haliotis diversicolor.</title>
        <authorList>
            <person name="Shan D."/>
            <person name="Li X."/>
            <person name="Gu Z."/>
            <person name="Wei G."/>
            <person name="Gao Z."/>
            <person name="Shao Z."/>
        </authorList>
    </citation>
    <scope>NUCLEOTIDE SEQUENCE [LARGE SCALE GENOMIC DNA]</scope>
    <source>
        <strain evidence="8 9">DS-2</strain>
    </source>
</reference>
<comment type="similarity">
    <text evidence="1 5">Belongs to the peptidase S8 family.</text>
</comment>
<dbReference type="PROSITE" id="PS00138">
    <property type="entry name" value="SUBTILASE_SER"/>
    <property type="match status" value="1"/>
</dbReference>
<feature type="chain" id="PRO_5004898496" evidence="6">
    <location>
        <begin position="23"/>
        <end position="488"/>
    </location>
</feature>
<comment type="caution">
    <text evidence="8">The sequence shown here is derived from an EMBL/GenBank/DDBJ whole genome shotgun (WGS) entry which is preliminary data.</text>
</comment>